<gene>
    <name evidence="1" type="ORF">GCM10010508_21600</name>
</gene>
<keyword evidence="2" id="KW-1185">Reference proteome</keyword>
<protein>
    <submittedName>
        <fullName evidence="1">Uncharacterized protein</fullName>
    </submittedName>
</protein>
<dbReference type="Proteomes" id="UP000608955">
    <property type="component" value="Unassembled WGS sequence"/>
</dbReference>
<dbReference type="AlphaFoldDB" id="A0A919CW76"/>
<comment type="caution">
    <text evidence="1">The sequence shown here is derived from an EMBL/GenBank/DDBJ whole genome shotgun (WGS) entry which is preliminary data.</text>
</comment>
<reference evidence="1" key="1">
    <citation type="journal article" date="2014" name="Int. J. Syst. Evol. Microbiol.">
        <title>Complete genome sequence of Corynebacterium casei LMG S-19264T (=DSM 44701T), isolated from a smear-ripened cheese.</title>
        <authorList>
            <consortium name="US DOE Joint Genome Institute (JGI-PGF)"/>
            <person name="Walter F."/>
            <person name="Albersmeier A."/>
            <person name="Kalinowski J."/>
            <person name="Ruckert C."/>
        </authorList>
    </citation>
    <scope>NUCLEOTIDE SEQUENCE</scope>
    <source>
        <strain evidence="1">JCM 4654</strain>
    </source>
</reference>
<sequence length="104" mass="10708">MAPAAVLVPAGVRWYVVRRPGGGTSGPVAYGPGPVACGPGRGQAELAEQVVRYGPCHLGLGANRRAGYGRMNDRAGRGTVSVGIRFRELAGAFAHFGTEQVSTT</sequence>
<name>A0A919CW76_9ACTN</name>
<evidence type="ECO:0000313" key="2">
    <source>
        <dbReference type="Proteomes" id="UP000608955"/>
    </source>
</evidence>
<proteinExistence type="predicted"/>
<dbReference type="EMBL" id="BMVF01000005">
    <property type="protein sequence ID" value="GHD87865.1"/>
    <property type="molecule type" value="Genomic_DNA"/>
</dbReference>
<evidence type="ECO:0000313" key="1">
    <source>
        <dbReference type="EMBL" id="GHD87865.1"/>
    </source>
</evidence>
<accession>A0A919CW76</accession>
<reference evidence="1" key="2">
    <citation type="submission" date="2020-09" db="EMBL/GenBank/DDBJ databases">
        <authorList>
            <person name="Sun Q."/>
            <person name="Ohkuma M."/>
        </authorList>
    </citation>
    <scope>NUCLEOTIDE SEQUENCE</scope>
    <source>
        <strain evidence="1">JCM 4654</strain>
    </source>
</reference>
<organism evidence="1 2">
    <name type="scientific">Streptomyces naganishii JCM 4654</name>
    <dbReference type="NCBI Taxonomy" id="1306179"/>
    <lineage>
        <taxon>Bacteria</taxon>
        <taxon>Bacillati</taxon>
        <taxon>Actinomycetota</taxon>
        <taxon>Actinomycetes</taxon>
        <taxon>Kitasatosporales</taxon>
        <taxon>Streptomycetaceae</taxon>
        <taxon>Streptomyces</taxon>
    </lineage>
</organism>